<gene>
    <name evidence="1" type="ORF">HAQ05_01015</name>
</gene>
<protein>
    <submittedName>
        <fullName evidence="1">Toluene tolerance protein</fullName>
    </submittedName>
</protein>
<dbReference type="Gene3D" id="1.10.510.10">
    <property type="entry name" value="Transferase(Phosphotransferase) domain 1"/>
    <property type="match status" value="1"/>
</dbReference>
<comment type="caution">
    <text evidence="1">The sequence shown here is derived from an EMBL/GenBank/DDBJ whole genome shotgun (WGS) entry which is preliminary data.</text>
</comment>
<evidence type="ECO:0000313" key="2">
    <source>
        <dbReference type="Proteomes" id="UP000805841"/>
    </source>
</evidence>
<sequence>MQPLNHSAYLALREGATVIEADGTGEKVLQLPDGRFLKLFRRKRLVTSAALFPYAQRFADNARRLGDMGIATPQVVAVYRVKSIERDAVYYEPLPGKTVRQLMHSPGQAEPLRRQFGAFVAQLHTHGVYFRSLHLGNVILTPQGGMGLIDIADLNCQWRTLSASKRLRNFQHMLRYAHDREWLRGTNAGHTFLEAYQQALPSSRPYTRLLSTLGALFAPSA</sequence>
<dbReference type="SUPFAM" id="SSF56112">
    <property type="entry name" value="Protein kinase-like (PK-like)"/>
    <property type="match status" value="1"/>
</dbReference>
<dbReference type="Proteomes" id="UP000805841">
    <property type="component" value="Unassembled WGS sequence"/>
</dbReference>
<evidence type="ECO:0000313" key="1">
    <source>
        <dbReference type="EMBL" id="MBD1597294.1"/>
    </source>
</evidence>
<organism evidence="1 2">
    <name type="scientific">Pseudomonas typographi</name>
    <dbReference type="NCBI Taxonomy" id="2715964"/>
    <lineage>
        <taxon>Bacteria</taxon>
        <taxon>Pseudomonadati</taxon>
        <taxon>Pseudomonadota</taxon>
        <taxon>Gammaproteobacteria</taxon>
        <taxon>Pseudomonadales</taxon>
        <taxon>Pseudomonadaceae</taxon>
        <taxon>Pseudomonas</taxon>
    </lineage>
</organism>
<accession>A0ABR7YVX2</accession>
<dbReference type="EMBL" id="JAAOCA010000001">
    <property type="protein sequence ID" value="MBD1597294.1"/>
    <property type="molecule type" value="Genomic_DNA"/>
</dbReference>
<reference evidence="1 2" key="1">
    <citation type="journal article" date="2020" name="Insects">
        <title>Bacteria Belonging to Pseudomonas typographi sp. nov. from the Bark Beetle Ips typographus Have Genomic Potential to Aid in the Host Ecology.</title>
        <authorList>
            <person name="Peral-Aranega E."/>
            <person name="Saati-Santamaria Z."/>
            <person name="Kolarik M."/>
            <person name="Rivas R."/>
            <person name="Garcia-Fraile P."/>
        </authorList>
    </citation>
    <scope>NUCLEOTIDE SEQUENCE [LARGE SCALE GENOMIC DNA]</scope>
    <source>
        <strain evidence="1 2">CA3A</strain>
    </source>
</reference>
<keyword evidence="2" id="KW-1185">Reference proteome</keyword>
<name>A0ABR7YVX2_9PSED</name>
<dbReference type="InterPro" id="IPR011009">
    <property type="entry name" value="Kinase-like_dom_sf"/>
</dbReference>
<proteinExistence type="predicted"/>
<dbReference type="RefSeq" id="WP_190416713.1">
    <property type="nucleotide sequence ID" value="NZ_JAAOCA010000001.1"/>
</dbReference>